<dbReference type="InterPro" id="IPR004504">
    <property type="entry name" value="DNA_repair_RadA"/>
</dbReference>
<dbReference type="SUPFAM" id="SSF52540">
    <property type="entry name" value="P-loop containing nucleoside triphosphate hydrolases"/>
    <property type="match status" value="1"/>
</dbReference>
<dbReference type="InterPro" id="IPR020568">
    <property type="entry name" value="Ribosomal_Su5_D2-typ_SF"/>
</dbReference>
<dbReference type="PANTHER" id="PTHR32472">
    <property type="entry name" value="DNA REPAIR PROTEIN RADA"/>
    <property type="match status" value="1"/>
</dbReference>
<keyword evidence="6 13" id="KW-0862">Zinc</keyword>
<dbReference type="HOGENOM" id="CLU_018264_0_1_5"/>
<evidence type="ECO:0000313" key="15">
    <source>
        <dbReference type="EMBL" id="AEP08686.1"/>
    </source>
</evidence>
<protein>
    <recommendedName>
        <fullName evidence="11 12">DNA repair protein RadA</fullName>
    </recommendedName>
</protein>
<evidence type="ECO:0000256" key="11">
    <source>
        <dbReference type="HAMAP-Rule" id="MF_01498"/>
    </source>
</evidence>
<comment type="function">
    <text evidence="11">Plays a role in repairing double-strand DNA breaks, probably involving stabilizing or processing branched DNA or blocked replication forks.</text>
</comment>
<gene>
    <name evidence="11 15" type="primary">radA</name>
    <name evidence="15" type="ordered locus">MICA_341</name>
</gene>
<keyword evidence="7 11" id="KW-0067">ATP-binding</keyword>
<dbReference type="RefSeq" id="WP_014101909.1">
    <property type="nucleotide sequence ID" value="NC_016026.1"/>
</dbReference>
<dbReference type="OrthoDB" id="9803906at2"/>
<evidence type="ECO:0000256" key="7">
    <source>
        <dbReference type="ARBA" id="ARBA00022840"/>
    </source>
</evidence>
<comment type="similarity">
    <text evidence="11 13">Belongs to the RecA family. RadA subfamily.</text>
</comment>
<dbReference type="Pfam" id="PF05362">
    <property type="entry name" value="Lon_C"/>
    <property type="match status" value="1"/>
</dbReference>
<feature type="domain" description="RecA family profile 1" evidence="14">
    <location>
        <begin position="71"/>
        <end position="223"/>
    </location>
</feature>
<keyword evidence="4 13" id="KW-0863">Zinc-finger</keyword>
<dbReference type="CDD" id="cd01121">
    <property type="entry name" value="RadA_SMS_N"/>
    <property type="match status" value="1"/>
</dbReference>
<dbReference type="GO" id="GO:0006508">
    <property type="term" value="P:proteolysis"/>
    <property type="evidence" value="ECO:0007669"/>
    <property type="project" value="InterPro"/>
</dbReference>
<dbReference type="HAMAP" id="MF_01498">
    <property type="entry name" value="RadA_bact"/>
    <property type="match status" value="1"/>
</dbReference>
<dbReference type="InterPro" id="IPR003593">
    <property type="entry name" value="AAA+_ATPase"/>
</dbReference>
<evidence type="ECO:0000256" key="12">
    <source>
        <dbReference type="NCBIfam" id="TIGR00416"/>
    </source>
</evidence>
<dbReference type="InterPro" id="IPR014774">
    <property type="entry name" value="KaiC-like_dom"/>
</dbReference>
<evidence type="ECO:0000256" key="9">
    <source>
        <dbReference type="ARBA" id="ARBA00023125"/>
    </source>
</evidence>
<feature type="short sequence motif" description="RadA KNRFG motif" evidence="11">
    <location>
        <begin position="260"/>
        <end position="264"/>
    </location>
</feature>
<dbReference type="InterPro" id="IPR041166">
    <property type="entry name" value="Rubredoxin_2"/>
</dbReference>
<evidence type="ECO:0000256" key="13">
    <source>
        <dbReference type="RuleBase" id="RU003555"/>
    </source>
</evidence>
<name>G2KR34_MICAA</name>
<dbReference type="GO" id="GO:0005829">
    <property type="term" value="C:cytosol"/>
    <property type="evidence" value="ECO:0007669"/>
    <property type="project" value="TreeGrafter"/>
</dbReference>
<dbReference type="PROSITE" id="PS50162">
    <property type="entry name" value="RECA_2"/>
    <property type="match status" value="1"/>
</dbReference>
<dbReference type="InterPro" id="IPR014721">
    <property type="entry name" value="Ribsml_uS5_D2-typ_fold_subgr"/>
</dbReference>
<evidence type="ECO:0000256" key="1">
    <source>
        <dbReference type="ARBA" id="ARBA00022723"/>
    </source>
</evidence>
<dbReference type="GO" id="GO:0004252">
    <property type="term" value="F:serine-type endopeptidase activity"/>
    <property type="evidence" value="ECO:0007669"/>
    <property type="project" value="InterPro"/>
</dbReference>
<dbReference type="Pfam" id="PF06745">
    <property type="entry name" value="ATPase"/>
    <property type="match status" value="1"/>
</dbReference>
<feature type="region of interest" description="Lon-protease-like" evidence="11">
    <location>
        <begin position="359"/>
        <end position="481"/>
    </location>
</feature>
<proteinExistence type="inferred from homology"/>
<dbReference type="STRING" id="856793.MICA_341"/>
<comment type="function">
    <text evidence="13">DNA-dependent ATPase involved in processing of recombination intermediates, plays a role in repairing DNA breaks. Stimulates the branch migration of RecA-mediated strand transfer reactions, allowing the 3' invading strand to extend heteroduplex DNA faster. Binds ssDNA in the presence of ADP but not other nucleotides, has ATPase activity that is stimulated by ssDNA and various branched DNA structures, but inhibited by SSB. Does not have RecA's homology-searching function.</text>
</comment>
<dbReference type="SUPFAM" id="SSF54211">
    <property type="entry name" value="Ribosomal protein S5 domain 2-like"/>
    <property type="match status" value="1"/>
</dbReference>
<dbReference type="Pfam" id="PF18073">
    <property type="entry name" value="Zn_ribbon_LapB"/>
    <property type="match status" value="1"/>
</dbReference>
<dbReference type="GO" id="GO:0003684">
    <property type="term" value="F:damaged DNA binding"/>
    <property type="evidence" value="ECO:0007669"/>
    <property type="project" value="InterPro"/>
</dbReference>
<keyword evidence="9 11" id="KW-0238">DNA-binding</keyword>
<dbReference type="InterPro" id="IPR020588">
    <property type="entry name" value="RecA_ATP-bd"/>
</dbReference>
<evidence type="ECO:0000313" key="16">
    <source>
        <dbReference type="Proteomes" id="UP000009286"/>
    </source>
</evidence>
<keyword evidence="1 11" id="KW-0479">Metal-binding</keyword>
<dbReference type="PANTHER" id="PTHR32472:SF10">
    <property type="entry name" value="DNA REPAIR PROTEIN RADA-LIKE PROTEIN"/>
    <property type="match status" value="1"/>
</dbReference>
<evidence type="ECO:0000259" key="14">
    <source>
        <dbReference type="PROSITE" id="PS50162"/>
    </source>
</evidence>
<dbReference type="GO" id="GO:0004176">
    <property type="term" value="F:ATP-dependent peptidase activity"/>
    <property type="evidence" value="ECO:0007669"/>
    <property type="project" value="InterPro"/>
</dbReference>
<keyword evidence="5" id="KW-0378">Hydrolase</keyword>
<dbReference type="FunFam" id="3.40.50.300:FF:000050">
    <property type="entry name" value="DNA repair protein RadA"/>
    <property type="match status" value="1"/>
</dbReference>
<keyword evidence="2 11" id="KW-0547">Nucleotide-binding</keyword>
<dbReference type="Gene3D" id="3.40.50.300">
    <property type="entry name" value="P-loop containing nucleotide triphosphate hydrolases"/>
    <property type="match status" value="1"/>
</dbReference>
<comment type="domain">
    <text evidence="11">The middle region has homology to RecA with ATPase motifs including the RadA KNRFG motif, while the C-terminus is homologous to Lon protease.</text>
</comment>
<keyword evidence="8 11" id="KW-0346">Stress response</keyword>
<evidence type="ECO:0000256" key="4">
    <source>
        <dbReference type="ARBA" id="ARBA00022771"/>
    </source>
</evidence>
<evidence type="ECO:0000256" key="5">
    <source>
        <dbReference type="ARBA" id="ARBA00022801"/>
    </source>
</evidence>
<dbReference type="eggNOG" id="COG1066">
    <property type="taxonomic scope" value="Bacteria"/>
</dbReference>
<dbReference type="GO" id="GO:0000725">
    <property type="term" value="P:recombinational repair"/>
    <property type="evidence" value="ECO:0007669"/>
    <property type="project" value="UniProtKB-UniRule"/>
</dbReference>
<reference evidence="15 16" key="1">
    <citation type="journal article" date="2011" name="BMC Genomics">
        <title>Genomic insights into an obligate epibiotic bacterial predator: Micavibrio aeruginosavorus ARL-13.</title>
        <authorList>
            <person name="Wang Z."/>
            <person name="Kadouri D."/>
            <person name="Wu M."/>
        </authorList>
    </citation>
    <scope>NUCLEOTIDE SEQUENCE [LARGE SCALE GENOMIC DNA]</scope>
    <source>
        <strain evidence="15 16">ARL-13</strain>
    </source>
</reference>
<evidence type="ECO:0000256" key="8">
    <source>
        <dbReference type="ARBA" id="ARBA00023016"/>
    </source>
</evidence>
<organism evidence="15 16">
    <name type="scientific">Micavibrio aeruginosavorus (strain ARL-13)</name>
    <dbReference type="NCBI Taxonomy" id="856793"/>
    <lineage>
        <taxon>Bacteria</taxon>
        <taxon>Pseudomonadati</taxon>
        <taxon>Bdellovibrionota</taxon>
        <taxon>Bdellovibrionia</taxon>
        <taxon>Bdellovibrionales</taxon>
        <taxon>Pseudobdellovibrionaceae</taxon>
        <taxon>Micavibrio</taxon>
    </lineage>
</organism>
<dbReference type="InterPro" id="IPR027417">
    <property type="entry name" value="P-loop_NTPase"/>
</dbReference>
<dbReference type="PRINTS" id="PR01874">
    <property type="entry name" value="DNAREPAIRADA"/>
</dbReference>
<evidence type="ECO:0000256" key="3">
    <source>
        <dbReference type="ARBA" id="ARBA00022763"/>
    </source>
</evidence>
<sequence>MAKSRSSFVCQSCGAVTTRWAGKCEACNEWNCIVEEVAEAAIPKGLGAGAGAAKKGRTLALVDLKGEDANKLPRRVTGIAEYDRVTGGGMVPGSAILIGGDPGIGKSTLLLQAVCALSARGSRCLYVSGEEAVDQVRLRASRLGLDGANVELASATNVRDIVATMEDTSTSGVDLIVIDSIQTMYIDTIDSAPGTVTQVRTSAQELIRVAKRRGVIILFVGHVTKDGQIAGPRVLEHMVDAVLYFEGDRSHQFRILRAVKNRFGPTDEIGVFEMANEGLVEVENPSALFLAQRQQDVAGSAVLAGLEGTRPVLVEVQALVAPTALGTARRAVIGWDTSRLAMVLAVLEARCGVQLSSSDIYLNIAGGIRMTEPAADLAVAAALVSSWTGVPVPADMVLFGEIGLGGEVRQVAQPDVRLKEAAKLGFGQACIPKRKKTPASDAAAKTAPAIRVNELAQVQDIVDLFSEMKREMGGGIKYAQG</sequence>
<feature type="binding site" evidence="11">
    <location>
        <begin position="100"/>
        <end position="107"/>
    </location>
    <ligand>
        <name>ATP</name>
        <dbReference type="ChEBI" id="CHEBI:30616"/>
    </ligand>
</feature>
<keyword evidence="3 11" id="KW-0227">DNA damage</keyword>
<dbReference type="Proteomes" id="UP000009286">
    <property type="component" value="Chromosome"/>
</dbReference>
<dbReference type="SMART" id="SM00382">
    <property type="entry name" value="AAA"/>
    <property type="match status" value="1"/>
</dbReference>
<dbReference type="AlphaFoldDB" id="G2KR34"/>
<dbReference type="InterPro" id="IPR008269">
    <property type="entry name" value="Lon_proteolytic"/>
</dbReference>
<dbReference type="GO" id="GO:0008270">
    <property type="term" value="F:zinc ion binding"/>
    <property type="evidence" value="ECO:0007669"/>
    <property type="project" value="UniProtKB-KW"/>
</dbReference>
<dbReference type="EMBL" id="CP002382">
    <property type="protein sequence ID" value="AEP08686.1"/>
    <property type="molecule type" value="Genomic_DNA"/>
</dbReference>
<keyword evidence="16" id="KW-1185">Reference proteome</keyword>
<evidence type="ECO:0000256" key="10">
    <source>
        <dbReference type="ARBA" id="ARBA00023204"/>
    </source>
</evidence>
<keyword evidence="10 11" id="KW-0234">DNA repair</keyword>
<dbReference type="GO" id="GO:0140664">
    <property type="term" value="F:ATP-dependent DNA damage sensor activity"/>
    <property type="evidence" value="ECO:0007669"/>
    <property type="project" value="InterPro"/>
</dbReference>
<accession>G2KR34</accession>
<dbReference type="KEGG" id="mai:MICA_341"/>
<evidence type="ECO:0000256" key="2">
    <source>
        <dbReference type="ARBA" id="ARBA00022741"/>
    </source>
</evidence>
<dbReference type="NCBIfam" id="TIGR00416">
    <property type="entry name" value="sms"/>
    <property type="match status" value="1"/>
</dbReference>
<evidence type="ECO:0000256" key="6">
    <source>
        <dbReference type="ARBA" id="ARBA00022833"/>
    </source>
</evidence>
<dbReference type="MEROPS" id="S16.A04"/>
<dbReference type="Gene3D" id="3.30.230.10">
    <property type="match status" value="1"/>
</dbReference>
<dbReference type="GO" id="GO:0005524">
    <property type="term" value="F:ATP binding"/>
    <property type="evidence" value="ECO:0007669"/>
    <property type="project" value="UniProtKB-UniRule"/>
</dbReference>